<dbReference type="SUPFAM" id="SSF55785">
    <property type="entry name" value="PYP-like sensor domain (PAS domain)"/>
    <property type="match status" value="1"/>
</dbReference>
<dbReference type="EMBL" id="FRAE01000025">
    <property type="protein sequence ID" value="SHJ98338.1"/>
    <property type="molecule type" value="Genomic_DNA"/>
</dbReference>
<evidence type="ECO:0000313" key="15">
    <source>
        <dbReference type="Proteomes" id="UP000242497"/>
    </source>
</evidence>
<dbReference type="SUPFAM" id="SSF55874">
    <property type="entry name" value="ATPase domain of HSP90 chaperone/DNA topoisomerase II/histidine kinase"/>
    <property type="match status" value="1"/>
</dbReference>
<gene>
    <name evidence="14" type="ORF">SAMN02744037_01341</name>
</gene>
<evidence type="ECO:0000256" key="5">
    <source>
        <dbReference type="ARBA" id="ARBA00022553"/>
    </source>
</evidence>
<evidence type="ECO:0000259" key="13">
    <source>
        <dbReference type="PROSITE" id="PS50112"/>
    </source>
</evidence>
<dbReference type="EC" id="2.7.13.3" evidence="3"/>
<dbReference type="InterPro" id="IPR004358">
    <property type="entry name" value="Sig_transdc_His_kin-like_C"/>
</dbReference>
<feature type="domain" description="PAS" evidence="13">
    <location>
        <begin position="8"/>
        <end position="78"/>
    </location>
</feature>
<dbReference type="InterPro" id="IPR036890">
    <property type="entry name" value="HATPase_C_sf"/>
</dbReference>
<dbReference type="InterPro" id="IPR003594">
    <property type="entry name" value="HATPase_dom"/>
</dbReference>
<dbReference type="PANTHER" id="PTHR43547">
    <property type="entry name" value="TWO-COMPONENT HISTIDINE KINASE"/>
    <property type="match status" value="1"/>
</dbReference>
<keyword evidence="5" id="KW-0597">Phosphoprotein</keyword>
<dbReference type="PANTHER" id="PTHR43547:SF2">
    <property type="entry name" value="HYBRID SIGNAL TRANSDUCTION HISTIDINE KINASE C"/>
    <property type="match status" value="1"/>
</dbReference>
<dbReference type="RefSeq" id="WP_072888448.1">
    <property type="nucleotide sequence ID" value="NZ_FRAE01000025.1"/>
</dbReference>
<dbReference type="Proteomes" id="UP000242497">
    <property type="component" value="Unassembled WGS sequence"/>
</dbReference>
<keyword evidence="11" id="KW-0472">Membrane</keyword>
<dbReference type="GO" id="GO:0006355">
    <property type="term" value="P:regulation of DNA-templated transcription"/>
    <property type="evidence" value="ECO:0007669"/>
    <property type="project" value="InterPro"/>
</dbReference>
<dbReference type="Pfam" id="PF00512">
    <property type="entry name" value="HisKA"/>
    <property type="match status" value="1"/>
</dbReference>
<dbReference type="OrthoDB" id="9813394at2"/>
<dbReference type="CDD" id="cd00130">
    <property type="entry name" value="PAS"/>
    <property type="match status" value="1"/>
</dbReference>
<dbReference type="GO" id="GO:0005524">
    <property type="term" value="F:ATP binding"/>
    <property type="evidence" value="ECO:0007669"/>
    <property type="project" value="UniProtKB-KW"/>
</dbReference>
<dbReference type="Pfam" id="PF00989">
    <property type="entry name" value="PAS"/>
    <property type="match status" value="1"/>
</dbReference>
<comment type="subcellular location">
    <subcellularLocation>
        <location evidence="2">Cell membrane</location>
    </subcellularLocation>
</comment>
<dbReference type="SMART" id="SM00388">
    <property type="entry name" value="HisKA"/>
    <property type="match status" value="1"/>
</dbReference>
<dbReference type="Gene3D" id="1.10.287.130">
    <property type="match status" value="1"/>
</dbReference>
<dbReference type="Pfam" id="PF02518">
    <property type="entry name" value="HATPase_c"/>
    <property type="match status" value="1"/>
</dbReference>
<proteinExistence type="predicted"/>
<dbReference type="GO" id="GO:0005886">
    <property type="term" value="C:plasma membrane"/>
    <property type="evidence" value="ECO:0007669"/>
    <property type="project" value="UniProtKB-SubCell"/>
</dbReference>
<dbReference type="SMART" id="SM00091">
    <property type="entry name" value="PAS"/>
    <property type="match status" value="1"/>
</dbReference>
<dbReference type="AlphaFoldDB" id="A0A1M6NRR8"/>
<evidence type="ECO:0000313" key="14">
    <source>
        <dbReference type="EMBL" id="SHJ98338.1"/>
    </source>
</evidence>
<protein>
    <recommendedName>
        <fullName evidence="3">histidine kinase</fullName>
        <ecNumber evidence="3">2.7.13.3</ecNumber>
    </recommendedName>
</protein>
<organism evidence="14 15">
    <name type="scientific">Tepidibacter formicigenes DSM 15518</name>
    <dbReference type="NCBI Taxonomy" id="1123349"/>
    <lineage>
        <taxon>Bacteria</taxon>
        <taxon>Bacillati</taxon>
        <taxon>Bacillota</taxon>
        <taxon>Clostridia</taxon>
        <taxon>Peptostreptococcales</taxon>
        <taxon>Peptostreptococcaceae</taxon>
        <taxon>Tepidibacter</taxon>
    </lineage>
</organism>
<dbReference type="Gene3D" id="3.30.565.10">
    <property type="entry name" value="Histidine kinase-like ATPase, C-terminal domain"/>
    <property type="match status" value="1"/>
</dbReference>
<dbReference type="PRINTS" id="PR00344">
    <property type="entry name" value="BCTRLSENSOR"/>
</dbReference>
<evidence type="ECO:0000256" key="11">
    <source>
        <dbReference type="ARBA" id="ARBA00023136"/>
    </source>
</evidence>
<dbReference type="InterPro" id="IPR036097">
    <property type="entry name" value="HisK_dim/P_sf"/>
</dbReference>
<keyword evidence="4" id="KW-1003">Cell membrane</keyword>
<dbReference type="InterPro" id="IPR013767">
    <property type="entry name" value="PAS_fold"/>
</dbReference>
<keyword evidence="6" id="KW-0808">Transferase</keyword>
<dbReference type="PROSITE" id="PS50109">
    <property type="entry name" value="HIS_KIN"/>
    <property type="match status" value="1"/>
</dbReference>
<evidence type="ECO:0000259" key="12">
    <source>
        <dbReference type="PROSITE" id="PS50109"/>
    </source>
</evidence>
<keyword evidence="7" id="KW-0547">Nucleotide-binding</keyword>
<dbReference type="PROSITE" id="PS50112">
    <property type="entry name" value="PAS"/>
    <property type="match status" value="1"/>
</dbReference>
<dbReference type="SMART" id="SM00387">
    <property type="entry name" value="HATPase_c"/>
    <property type="match status" value="1"/>
</dbReference>
<evidence type="ECO:0000256" key="7">
    <source>
        <dbReference type="ARBA" id="ARBA00022741"/>
    </source>
</evidence>
<sequence length="401" mass="46438">MNYVQEGKEEIYKKIFEFLPDSVLIYNDKKIKYINEAAEKLLGIKDKKELINKDVLNVVHEDYKDIVKERMKSLVNKDVYSYMGQILVSYNGNIVYVDLSATIVEYKGKESVLVIARDITERKKEEKSRHLLQKTIECEKLKMEFFSSVSHELKTPLNVILGTIQLLQIYSDKGMINNGGKNINKYINIAKQNSYRLLRLVNNIIDINRMDAGFYKIQLQNYDIVKVVEDITLSVAEYIKNKGIYLEFDTNIEEKVMAIDPYKIERIMLNLLSNSIKFTDFKGKISVSIYDNKDKVTISVKDTGTGIPKDKLRTIFERFKQVEKTLSRNKEGSGIGLSLVKYLVELHNGEIYVESEYGKGSEFIINIPVILLEEENIKENYSTVQEGNVERINIEFSDIYT</sequence>
<dbReference type="InterPro" id="IPR035965">
    <property type="entry name" value="PAS-like_dom_sf"/>
</dbReference>
<dbReference type="InterPro" id="IPR005467">
    <property type="entry name" value="His_kinase_dom"/>
</dbReference>
<keyword evidence="10" id="KW-0902">Two-component regulatory system</keyword>
<comment type="catalytic activity">
    <reaction evidence="1">
        <text>ATP + protein L-histidine = ADP + protein N-phospho-L-histidine.</text>
        <dbReference type="EC" id="2.7.13.3"/>
    </reaction>
</comment>
<evidence type="ECO:0000256" key="9">
    <source>
        <dbReference type="ARBA" id="ARBA00022840"/>
    </source>
</evidence>
<keyword evidence="9" id="KW-0067">ATP-binding</keyword>
<keyword evidence="15" id="KW-1185">Reference proteome</keyword>
<dbReference type="FunFam" id="3.30.565.10:FF:000023">
    <property type="entry name" value="PAS domain-containing sensor histidine kinase"/>
    <property type="match status" value="1"/>
</dbReference>
<dbReference type="Gene3D" id="3.30.450.20">
    <property type="entry name" value="PAS domain"/>
    <property type="match status" value="1"/>
</dbReference>
<dbReference type="SUPFAM" id="SSF47384">
    <property type="entry name" value="Homodimeric domain of signal transducing histidine kinase"/>
    <property type="match status" value="1"/>
</dbReference>
<evidence type="ECO:0000256" key="6">
    <source>
        <dbReference type="ARBA" id="ARBA00022679"/>
    </source>
</evidence>
<dbReference type="GO" id="GO:0000155">
    <property type="term" value="F:phosphorelay sensor kinase activity"/>
    <property type="evidence" value="ECO:0007669"/>
    <property type="project" value="InterPro"/>
</dbReference>
<evidence type="ECO:0000256" key="1">
    <source>
        <dbReference type="ARBA" id="ARBA00000085"/>
    </source>
</evidence>
<name>A0A1M6NRR8_9FIRM</name>
<dbReference type="STRING" id="1123349.SAMN02744037_01341"/>
<dbReference type="NCBIfam" id="TIGR00229">
    <property type="entry name" value="sensory_box"/>
    <property type="match status" value="1"/>
</dbReference>
<reference evidence="15" key="1">
    <citation type="submission" date="2016-11" db="EMBL/GenBank/DDBJ databases">
        <authorList>
            <person name="Varghese N."/>
            <person name="Submissions S."/>
        </authorList>
    </citation>
    <scope>NUCLEOTIDE SEQUENCE [LARGE SCALE GENOMIC DNA]</scope>
    <source>
        <strain evidence="15">DSM 15518</strain>
    </source>
</reference>
<accession>A0A1M6NRR8</accession>
<dbReference type="InterPro" id="IPR003661">
    <property type="entry name" value="HisK_dim/P_dom"/>
</dbReference>
<evidence type="ECO:0000256" key="3">
    <source>
        <dbReference type="ARBA" id="ARBA00012438"/>
    </source>
</evidence>
<keyword evidence="8" id="KW-0418">Kinase</keyword>
<feature type="domain" description="Histidine kinase" evidence="12">
    <location>
        <begin position="148"/>
        <end position="371"/>
    </location>
</feature>
<evidence type="ECO:0000256" key="10">
    <source>
        <dbReference type="ARBA" id="ARBA00023012"/>
    </source>
</evidence>
<dbReference type="CDD" id="cd00082">
    <property type="entry name" value="HisKA"/>
    <property type="match status" value="1"/>
</dbReference>
<evidence type="ECO:0000256" key="8">
    <source>
        <dbReference type="ARBA" id="ARBA00022777"/>
    </source>
</evidence>
<evidence type="ECO:0000256" key="4">
    <source>
        <dbReference type="ARBA" id="ARBA00022475"/>
    </source>
</evidence>
<dbReference type="CDD" id="cd16922">
    <property type="entry name" value="HATPase_EvgS-ArcB-TorS-like"/>
    <property type="match status" value="1"/>
</dbReference>
<dbReference type="InterPro" id="IPR000014">
    <property type="entry name" value="PAS"/>
</dbReference>
<evidence type="ECO:0000256" key="2">
    <source>
        <dbReference type="ARBA" id="ARBA00004236"/>
    </source>
</evidence>